<dbReference type="PANTHER" id="PTHR24363:SF7">
    <property type="entry name" value="SERINE_THREONINE-PROTEIN KINASE-LIKE PROTEIN E"/>
    <property type="match status" value="1"/>
</dbReference>
<keyword evidence="5" id="KW-0418">Kinase</keyword>
<dbReference type="InterPro" id="IPR011009">
    <property type="entry name" value="Kinase-like_dom_sf"/>
</dbReference>
<evidence type="ECO:0000259" key="4">
    <source>
        <dbReference type="PROSITE" id="PS50011"/>
    </source>
</evidence>
<dbReference type="GO" id="GO:0005524">
    <property type="term" value="F:ATP binding"/>
    <property type="evidence" value="ECO:0007669"/>
    <property type="project" value="UniProtKB-KW"/>
</dbReference>
<dbReference type="Gene3D" id="1.10.510.10">
    <property type="entry name" value="Transferase(Phosphotransferase) domain 1"/>
    <property type="match status" value="1"/>
</dbReference>
<dbReference type="Gene3D" id="3.30.200.20">
    <property type="entry name" value="Phosphorylase Kinase, domain 1"/>
    <property type="match status" value="1"/>
</dbReference>
<dbReference type="InterPro" id="IPR008271">
    <property type="entry name" value="Ser/Thr_kinase_AS"/>
</dbReference>
<evidence type="ECO:0000313" key="5">
    <source>
        <dbReference type="EMBL" id="ASC70582.1"/>
    </source>
</evidence>
<keyword evidence="2" id="KW-0067">ATP-binding</keyword>
<dbReference type="PROSITE" id="PS00108">
    <property type="entry name" value="PROTEIN_KINASE_ST"/>
    <property type="match status" value="1"/>
</dbReference>
<evidence type="ECO:0000313" key="6">
    <source>
        <dbReference type="Proteomes" id="UP000191901"/>
    </source>
</evidence>
<evidence type="ECO:0000256" key="2">
    <source>
        <dbReference type="ARBA" id="ARBA00022840"/>
    </source>
</evidence>
<dbReference type="InterPro" id="IPR000719">
    <property type="entry name" value="Prot_kinase_dom"/>
</dbReference>
<keyword evidence="3" id="KW-0472">Membrane</keyword>
<keyword evidence="3" id="KW-0812">Transmembrane</keyword>
<dbReference type="EMBL" id="CP021983">
    <property type="protein sequence ID" value="ASC70582.1"/>
    <property type="molecule type" value="Genomic_DNA"/>
</dbReference>
<dbReference type="PROSITE" id="PS50011">
    <property type="entry name" value="PROTEIN_KINASE_DOM"/>
    <property type="match status" value="1"/>
</dbReference>
<name>A0A1Z3HJT7_9CYAN</name>
<dbReference type="Proteomes" id="UP000191901">
    <property type="component" value="Chromosome"/>
</dbReference>
<proteinExistence type="predicted"/>
<dbReference type="SUPFAM" id="SSF56112">
    <property type="entry name" value="Protein kinase-like (PK-like)"/>
    <property type="match status" value="1"/>
</dbReference>
<dbReference type="PANTHER" id="PTHR24363">
    <property type="entry name" value="SERINE/THREONINE PROTEIN KINASE"/>
    <property type="match status" value="1"/>
</dbReference>
<accession>A0A1Z3HJT7</accession>
<organism evidence="5 6">
    <name type="scientific">Halomicronema hongdechloris C2206</name>
    <dbReference type="NCBI Taxonomy" id="1641165"/>
    <lineage>
        <taxon>Bacteria</taxon>
        <taxon>Bacillati</taxon>
        <taxon>Cyanobacteriota</taxon>
        <taxon>Cyanophyceae</taxon>
        <taxon>Nodosilineales</taxon>
        <taxon>Nodosilineaceae</taxon>
        <taxon>Halomicronema</taxon>
    </lineage>
</organism>
<dbReference type="CDD" id="cd14014">
    <property type="entry name" value="STKc_PknB_like"/>
    <property type="match status" value="1"/>
</dbReference>
<sequence>MQQLLGQTIHNRYRIQSLLGRQTGRRTFLATDLATQSPVVVKLLLFNPDFTWEDFKLFEREANTLKALDHAAIPQYLDSFELDTQLGKGFALVQSYIDASSLETAIQAGRLFTEADLIEIAGQILEILIYLHGQNPPVIHRDIKPSNILLANRSGHSVGTLYLVDFGSVQTAINQNSGTITIVGSYGYIPLEQFAGKTTTASDLYGLGMTLIYLITGVHPADLPQINGQVDFSGDRISYRFSRWLKQMTNPHLDRRFDSTTAALKALHVDAESDGCNSHLKPASSQVELYRDCDRIEIITQKTPVADSCAGCIVLAFFSIILSLSTGSLVIGTSLFLSIILISGIYARNLVTTKEVLCIERNTKISIFYRRGSTQREHHSSPFQAINLLAYNPGYTFDRYINEQGRTITGGTVTISPNLSVYAGSLEYQVGGGHLSQAELWWLGQELSDFLNLEMKIIYPTPKVPAEQTCGCGC</sequence>
<dbReference type="OrthoDB" id="502205at2"/>
<dbReference type="SMART" id="SM00220">
    <property type="entry name" value="S_TKc"/>
    <property type="match status" value="1"/>
</dbReference>
<gene>
    <name evidence="5" type="ORF">XM38_015220</name>
</gene>
<dbReference type="Pfam" id="PF00069">
    <property type="entry name" value="Pkinase"/>
    <property type="match status" value="1"/>
</dbReference>
<keyword evidence="6" id="KW-1185">Reference proteome</keyword>
<evidence type="ECO:0000256" key="1">
    <source>
        <dbReference type="ARBA" id="ARBA00022741"/>
    </source>
</evidence>
<feature type="domain" description="Protein kinase" evidence="4">
    <location>
        <begin position="13"/>
        <end position="271"/>
    </location>
</feature>
<evidence type="ECO:0000256" key="3">
    <source>
        <dbReference type="SAM" id="Phobius"/>
    </source>
</evidence>
<dbReference type="KEGG" id="hhg:XM38_015220"/>
<keyword evidence="1" id="KW-0547">Nucleotide-binding</keyword>
<keyword evidence="3" id="KW-1133">Transmembrane helix</keyword>
<feature type="transmembrane region" description="Helical" evidence="3">
    <location>
        <begin position="313"/>
        <end position="346"/>
    </location>
</feature>
<dbReference type="RefSeq" id="WP_088429417.1">
    <property type="nucleotide sequence ID" value="NZ_CP021983.2"/>
</dbReference>
<dbReference type="AlphaFoldDB" id="A0A1Z3HJT7"/>
<protein>
    <submittedName>
        <fullName evidence="5">Serine/threonine-protein kinase</fullName>
    </submittedName>
</protein>
<dbReference type="GO" id="GO:0004674">
    <property type="term" value="F:protein serine/threonine kinase activity"/>
    <property type="evidence" value="ECO:0007669"/>
    <property type="project" value="TreeGrafter"/>
</dbReference>
<reference evidence="5 6" key="1">
    <citation type="journal article" date="2016" name="Biochim. Biophys. Acta">
        <title>Characterization of red-shifted phycobilisomes isolated from the chlorophyll f-containing cyanobacterium Halomicronema hongdechloris.</title>
        <authorList>
            <person name="Li Y."/>
            <person name="Lin Y."/>
            <person name="Garvey C.J."/>
            <person name="Birch D."/>
            <person name="Corkery R.W."/>
            <person name="Loughlin P.C."/>
            <person name="Scheer H."/>
            <person name="Willows R.D."/>
            <person name="Chen M."/>
        </authorList>
    </citation>
    <scope>NUCLEOTIDE SEQUENCE [LARGE SCALE GENOMIC DNA]</scope>
    <source>
        <strain evidence="5 6">C2206</strain>
    </source>
</reference>
<keyword evidence="5" id="KW-0808">Transferase</keyword>